<gene>
    <name evidence="8" type="primary">jg26329</name>
    <name evidence="8" type="ORF">PAEG_LOCUS7142</name>
</gene>
<keyword evidence="5 6" id="KW-0472">Membrane</keyword>
<sequence length="124" mass="13003">MASQFVIFAICVCALTYNTNRTFLTCILFLARGIIAGLFQAAYVYTPEVYPTALRSTAVGACSGVARLGAMITPYVAQVLLKNSITIATAVYSVAALIAAAACIALPIETKGRDMKETVTATGL</sequence>
<comment type="subcellular location">
    <subcellularLocation>
        <location evidence="1">Membrane</location>
        <topology evidence="1">Multi-pass membrane protein</topology>
    </subcellularLocation>
</comment>
<dbReference type="Proteomes" id="UP000838756">
    <property type="component" value="Unassembled WGS sequence"/>
</dbReference>
<evidence type="ECO:0000256" key="4">
    <source>
        <dbReference type="ARBA" id="ARBA00022989"/>
    </source>
</evidence>
<dbReference type="AlphaFoldDB" id="A0A8S4QVX6"/>
<evidence type="ECO:0000256" key="5">
    <source>
        <dbReference type="ARBA" id="ARBA00023136"/>
    </source>
</evidence>
<keyword evidence="3 6" id="KW-0812">Transmembrane</keyword>
<dbReference type="GO" id="GO:0016020">
    <property type="term" value="C:membrane"/>
    <property type="evidence" value="ECO:0007669"/>
    <property type="project" value="UniProtKB-SubCell"/>
</dbReference>
<feature type="domain" description="Major facilitator superfamily (MFS) profile" evidence="7">
    <location>
        <begin position="1"/>
        <end position="111"/>
    </location>
</feature>
<evidence type="ECO:0000259" key="7">
    <source>
        <dbReference type="PROSITE" id="PS50850"/>
    </source>
</evidence>
<evidence type="ECO:0000313" key="8">
    <source>
        <dbReference type="EMBL" id="CAH2226436.1"/>
    </source>
</evidence>
<keyword evidence="9" id="KW-1185">Reference proteome</keyword>
<reference evidence="8" key="1">
    <citation type="submission" date="2022-03" db="EMBL/GenBank/DDBJ databases">
        <authorList>
            <person name="Lindestad O."/>
        </authorList>
    </citation>
    <scope>NUCLEOTIDE SEQUENCE</scope>
</reference>
<dbReference type="EMBL" id="CAKXAJ010021313">
    <property type="protein sequence ID" value="CAH2226436.1"/>
    <property type="molecule type" value="Genomic_DNA"/>
</dbReference>
<comment type="caution">
    <text evidence="8">The sequence shown here is derived from an EMBL/GenBank/DDBJ whole genome shotgun (WGS) entry which is preliminary data.</text>
</comment>
<protein>
    <submittedName>
        <fullName evidence="8">Jg26329 protein</fullName>
    </submittedName>
</protein>
<evidence type="ECO:0000313" key="9">
    <source>
        <dbReference type="Proteomes" id="UP000838756"/>
    </source>
</evidence>
<keyword evidence="2" id="KW-0813">Transport</keyword>
<dbReference type="PANTHER" id="PTHR23511">
    <property type="entry name" value="SYNAPTIC VESICLE GLYCOPROTEIN 2"/>
    <property type="match status" value="1"/>
</dbReference>
<proteinExistence type="predicted"/>
<organism evidence="8 9">
    <name type="scientific">Pararge aegeria aegeria</name>
    <dbReference type="NCBI Taxonomy" id="348720"/>
    <lineage>
        <taxon>Eukaryota</taxon>
        <taxon>Metazoa</taxon>
        <taxon>Ecdysozoa</taxon>
        <taxon>Arthropoda</taxon>
        <taxon>Hexapoda</taxon>
        <taxon>Insecta</taxon>
        <taxon>Pterygota</taxon>
        <taxon>Neoptera</taxon>
        <taxon>Endopterygota</taxon>
        <taxon>Lepidoptera</taxon>
        <taxon>Glossata</taxon>
        <taxon>Ditrysia</taxon>
        <taxon>Papilionoidea</taxon>
        <taxon>Nymphalidae</taxon>
        <taxon>Satyrinae</taxon>
        <taxon>Satyrini</taxon>
        <taxon>Parargina</taxon>
        <taxon>Pararge</taxon>
    </lineage>
</organism>
<dbReference type="InterPro" id="IPR020846">
    <property type="entry name" value="MFS_dom"/>
</dbReference>
<dbReference type="InterPro" id="IPR036259">
    <property type="entry name" value="MFS_trans_sf"/>
</dbReference>
<name>A0A8S4QVX6_9NEOP</name>
<dbReference type="Pfam" id="PF07690">
    <property type="entry name" value="MFS_1"/>
    <property type="match status" value="1"/>
</dbReference>
<dbReference type="PANTHER" id="PTHR23511:SF5">
    <property type="entry name" value="MAJOR FACILITATOR-TYPE TRANSPORTER HXNZ-RELATED"/>
    <property type="match status" value="1"/>
</dbReference>
<dbReference type="Gene3D" id="1.20.1250.20">
    <property type="entry name" value="MFS general substrate transporter like domains"/>
    <property type="match status" value="1"/>
</dbReference>
<evidence type="ECO:0000256" key="1">
    <source>
        <dbReference type="ARBA" id="ARBA00004141"/>
    </source>
</evidence>
<keyword evidence="4 6" id="KW-1133">Transmembrane helix</keyword>
<feature type="transmembrane region" description="Helical" evidence="6">
    <location>
        <begin position="22"/>
        <end position="45"/>
    </location>
</feature>
<dbReference type="OrthoDB" id="4139357at2759"/>
<accession>A0A8S4QVX6</accession>
<evidence type="ECO:0000256" key="2">
    <source>
        <dbReference type="ARBA" id="ARBA00022448"/>
    </source>
</evidence>
<dbReference type="GO" id="GO:0022857">
    <property type="term" value="F:transmembrane transporter activity"/>
    <property type="evidence" value="ECO:0007669"/>
    <property type="project" value="InterPro"/>
</dbReference>
<feature type="transmembrane region" description="Helical" evidence="6">
    <location>
        <begin position="89"/>
        <end position="108"/>
    </location>
</feature>
<dbReference type="InterPro" id="IPR011701">
    <property type="entry name" value="MFS"/>
</dbReference>
<dbReference type="SUPFAM" id="SSF103473">
    <property type="entry name" value="MFS general substrate transporter"/>
    <property type="match status" value="1"/>
</dbReference>
<evidence type="ECO:0000256" key="6">
    <source>
        <dbReference type="SAM" id="Phobius"/>
    </source>
</evidence>
<evidence type="ECO:0000256" key="3">
    <source>
        <dbReference type="ARBA" id="ARBA00022692"/>
    </source>
</evidence>
<dbReference type="PROSITE" id="PS50850">
    <property type="entry name" value="MFS"/>
    <property type="match status" value="1"/>
</dbReference>